<comment type="caution">
    <text evidence="2">The sequence shown here is derived from an EMBL/GenBank/DDBJ whole genome shotgun (WGS) entry which is preliminary data.</text>
</comment>
<dbReference type="AlphaFoldDB" id="A0A139XH95"/>
<evidence type="ECO:0000313" key="3">
    <source>
        <dbReference type="Proteomes" id="UP000076925"/>
    </source>
</evidence>
<evidence type="ECO:0000313" key="2">
    <source>
        <dbReference type="EMBL" id="KYC44051.1"/>
    </source>
</evidence>
<organism evidence="2 3">
    <name type="scientific">Scytonema hofmannii PCC 7110</name>
    <dbReference type="NCBI Taxonomy" id="128403"/>
    <lineage>
        <taxon>Bacteria</taxon>
        <taxon>Bacillati</taxon>
        <taxon>Cyanobacteriota</taxon>
        <taxon>Cyanophyceae</taxon>
        <taxon>Nostocales</taxon>
        <taxon>Scytonemataceae</taxon>
        <taxon>Scytonema</taxon>
    </lineage>
</organism>
<name>A0A139XH95_9CYAN</name>
<dbReference type="InterPro" id="IPR045437">
    <property type="entry name" value="EAD8"/>
</dbReference>
<keyword evidence="3" id="KW-1185">Reference proteome</keyword>
<dbReference type="EMBL" id="ANNX02000012">
    <property type="protein sequence ID" value="KYC44051.1"/>
    <property type="molecule type" value="Genomic_DNA"/>
</dbReference>
<dbReference type="STRING" id="128403.WA1_02605"/>
<gene>
    <name evidence="2" type="ORF">WA1_02605</name>
</gene>
<sequence>MAELSGEIIQELSRVLRPFMWDKQQRQSYLVMALGTNANVLNRLVWDTSVDVFIPQMVKEIVTFGEIASGKPALCTLLEVIRENVGVDIQPKIDNLLRKITEELLEEPHQQKVNSEINTNHFGNEAAKNILTKVFKTAPFLDDWHKLETELNNWLAQVSSSININTIQSEYNFTGAIISVNFVERKINIGIEQPLKARIFHGLSDAIVYKEIFKFSETKIKSWNSNVTSLLIGQGAFGVVIFQPSY</sequence>
<dbReference type="Proteomes" id="UP000076925">
    <property type="component" value="Unassembled WGS sequence"/>
</dbReference>
<accession>A0A139XH95</accession>
<reference evidence="2 3" key="1">
    <citation type="journal article" date="2013" name="Genome Biol. Evol.">
        <title>Genomes of Stigonematalean cyanobacteria (subsection V) and the evolution of oxygenic photosynthesis from prokaryotes to plastids.</title>
        <authorList>
            <person name="Dagan T."/>
            <person name="Roettger M."/>
            <person name="Stucken K."/>
            <person name="Landan G."/>
            <person name="Koch R."/>
            <person name="Major P."/>
            <person name="Gould S.B."/>
            <person name="Goremykin V.V."/>
            <person name="Rippka R."/>
            <person name="Tandeau de Marsac N."/>
            <person name="Gugger M."/>
            <person name="Lockhart P.J."/>
            <person name="Allen J.F."/>
            <person name="Brune I."/>
            <person name="Maus I."/>
            <person name="Puhler A."/>
            <person name="Martin W.F."/>
        </authorList>
    </citation>
    <scope>NUCLEOTIDE SEQUENCE [LARGE SCALE GENOMIC DNA]</scope>
    <source>
        <strain evidence="2 3">PCC 7110</strain>
    </source>
</reference>
<dbReference type="Pfam" id="PF19961">
    <property type="entry name" value="EAD8"/>
    <property type="match status" value="1"/>
</dbReference>
<evidence type="ECO:0000259" key="1">
    <source>
        <dbReference type="Pfam" id="PF19961"/>
    </source>
</evidence>
<proteinExistence type="predicted"/>
<protein>
    <recommendedName>
        <fullName evidence="1">Effector-associated domain-containing protein</fullName>
    </recommendedName>
</protein>
<dbReference type="RefSeq" id="WP_017741350.1">
    <property type="nucleotide sequence ID" value="NZ_KQ976354.1"/>
</dbReference>
<dbReference type="OrthoDB" id="494465at2"/>
<feature type="domain" description="Effector-associated" evidence="1">
    <location>
        <begin position="7"/>
        <end position="100"/>
    </location>
</feature>